<dbReference type="EMBL" id="MU805998">
    <property type="protein sequence ID" value="KAJ3842690.1"/>
    <property type="molecule type" value="Genomic_DNA"/>
</dbReference>
<evidence type="ECO:0008006" key="4">
    <source>
        <dbReference type="Google" id="ProtNLM"/>
    </source>
</evidence>
<sequence length="656" mass="74424">MSRNRKKAKTTVQSPSSTACHIKKLPIELLAEILLYSKSPKDILALARCSKYFCKTLLHESNQFIWRYVRKHCILEPLPEPCARFTESSFAALVFDDGPCEMCGKIVSVHKSFAVRLRICSIDCESRFDRLYSGGSRTKETHKIFEIALPVLETPSLSSIHYWPDIPSTFRYHDWISGLQDYLDASQNPVQFEQFINLNSRKGAEIKIYMQMCVALQKWERKYYETRTSTKEANLHFSKQLAAREGLNFWDLMNTKPYTTLFRQKNFFLETIQQSDFEVRKADINAELVQLAECRSQRAHETGYSTCRQAVEKHYNRLRTLKKELPLPCLPSFRELPTIHQIQQSTSQSHKQLDTMLKSEPISTLIHSELAKFHADAKNELAEVLGFPNWKSPSVKKLHPVERLSARFQCRTCHRVEAKYRDFDSLDYAGAIMHLCSVTSDKSKSVPPKPFNAGRFEKDTKAMAAIFALLQICGIEDDEVGSHELLSVIGPRITCLSCDGRIVMEPLDVIGHSHRHESMSLALLTSEEVNEILGPYPLSHGIAARLTIKGKSSLAMRNMKIYACRHCAQAKTSTSVTGTPLEITDLTSSPNTNNDTASSSSSTTNKPDAGPVVPKGRQPTLYIFDGLRSHLQERHNVDLIRDEDFICTKDLPQLTG</sequence>
<comment type="caution">
    <text evidence="2">The sequence shown here is derived from an EMBL/GenBank/DDBJ whole genome shotgun (WGS) entry which is preliminary data.</text>
</comment>
<protein>
    <recommendedName>
        <fullName evidence="4">F-box domain-containing protein</fullName>
    </recommendedName>
</protein>
<evidence type="ECO:0000313" key="2">
    <source>
        <dbReference type="EMBL" id="KAJ3842690.1"/>
    </source>
</evidence>
<organism evidence="2 3">
    <name type="scientific">Lentinula raphanica</name>
    <dbReference type="NCBI Taxonomy" id="153919"/>
    <lineage>
        <taxon>Eukaryota</taxon>
        <taxon>Fungi</taxon>
        <taxon>Dikarya</taxon>
        <taxon>Basidiomycota</taxon>
        <taxon>Agaricomycotina</taxon>
        <taxon>Agaricomycetes</taxon>
        <taxon>Agaricomycetidae</taxon>
        <taxon>Agaricales</taxon>
        <taxon>Marasmiineae</taxon>
        <taxon>Omphalotaceae</taxon>
        <taxon>Lentinula</taxon>
    </lineage>
</organism>
<dbReference type="AlphaFoldDB" id="A0AA38PGT4"/>
<dbReference type="SUPFAM" id="SSF81383">
    <property type="entry name" value="F-box domain"/>
    <property type="match status" value="1"/>
</dbReference>
<dbReference type="PROSITE" id="PS51257">
    <property type="entry name" value="PROKAR_LIPOPROTEIN"/>
    <property type="match status" value="1"/>
</dbReference>
<feature type="compositionally biased region" description="Low complexity" evidence="1">
    <location>
        <begin position="587"/>
        <end position="605"/>
    </location>
</feature>
<feature type="region of interest" description="Disordered" evidence="1">
    <location>
        <begin position="581"/>
        <end position="617"/>
    </location>
</feature>
<evidence type="ECO:0000256" key="1">
    <source>
        <dbReference type="SAM" id="MobiDB-lite"/>
    </source>
</evidence>
<proteinExistence type="predicted"/>
<dbReference type="Proteomes" id="UP001163846">
    <property type="component" value="Unassembled WGS sequence"/>
</dbReference>
<dbReference type="InterPro" id="IPR036047">
    <property type="entry name" value="F-box-like_dom_sf"/>
</dbReference>
<accession>A0AA38PGT4</accession>
<keyword evidence="3" id="KW-1185">Reference proteome</keyword>
<evidence type="ECO:0000313" key="3">
    <source>
        <dbReference type="Proteomes" id="UP001163846"/>
    </source>
</evidence>
<name>A0AA38PGT4_9AGAR</name>
<gene>
    <name evidence="2" type="ORF">F5878DRAFT_576431</name>
</gene>
<reference evidence="2" key="1">
    <citation type="submission" date="2022-08" db="EMBL/GenBank/DDBJ databases">
        <authorList>
            <consortium name="DOE Joint Genome Institute"/>
            <person name="Min B."/>
            <person name="Riley R."/>
            <person name="Sierra-Patev S."/>
            <person name="Naranjo-Ortiz M."/>
            <person name="Looney B."/>
            <person name="Konkel Z."/>
            <person name="Slot J.C."/>
            <person name="Sakamoto Y."/>
            <person name="Steenwyk J.L."/>
            <person name="Rokas A."/>
            <person name="Carro J."/>
            <person name="Camarero S."/>
            <person name="Ferreira P."/>
            <person name="Molpeceres G."/>
            <person name="Ruiz-Duenas F.J."/>
            <person name="Serrano A."/>
            <person name="Henrissat B."/>
            <person name="Drula E."/>
            <person name="Hughes K.W."/>
            <person name="Mata J.L."/>
            <person name="Ishikawa N.K."/>
            <person name="Vargas-Isla R."/>
            <person name="Ushijima S."/>
            <person name="Smith C.A."/>
            <person name="Ahrendt S."/>
            <person name="Andreopoulos W."/>
            <person name="He G."/>
            <person name="Labutti K."/>
            <person name="Lipzen A."/>
            <person name="Ng V."/>
            <person name="Sandor L."/>
            <person name="Barry K."/>
            <person name="Martinez A.T."/>
            <person name="Xiao Y."/>
            <person name="Gibbons J.G."/>
            <person name="Terashima K."/>
            <person name="Hibbett D.S."/>
            <person name="Grigoriev I.V."/>
        </authorList>
    </citation>
    <scope>NUCLEOTIDE SEQUENCE</scope>
    <source>
        <strain evidence="2">TFB9207</strain>
    </source>
</reference>